<feature type="coiled-coil region" evidence="4">
    <location>
        <begin position="281"/>
        <end position="341"/>
    </location>
</feature>
<keyword evidence="3" id="KW-0411">Iron-sulfur</keyword>
<organism evidence="7 8">
    <name type="scientific">Plutella xylostella</name>
    <name type="common">Diamondback moth</name>
    <name type="synonym">Plutella maculipennis</name>
    <dbReference type="NCBI Taxonomy" id="51655"/>
    <lineage>
        <taxon>Eukaryota</taxon>
        <taxon>Metazoa</taxon>
        <taxon>Ecdysozoa</taxon>
        <taxon>Arthropoda</taxon>
        <taxon>Hexapoda</taxon>
        <taxon>Insecta</taxon>
        <taxon>Pterygota</taxon>
        <taxon>Neoptera</taxon>
        <taxon>Endopterygota</taxon>
        <taxon>Lepidoptera</taxon>
        <taxon>Glossata</taxon>
        <taxon>Ditrysia</taxon>
        <taxon>Yponomeutoidea</taxon>
        <taxon>Plutellidae</taxon>
        <taxon>Plutella</taxon>
    </lineage>
</organism>
<feature type="domain" description="Glutaredoxin" evidence="6">
    <location>
        <begin position="138"/>
        <end position="202"/>
    </location>
</feature>
<feature type="domain" description="Thioredoxin" evidence="5">
    <location>
        <begin position="9"/>
        <end position="105"/>
    </location>
</feature>
<dbReference type="NCBIfam" id="TIGR00365">
    <property type="entry name" value="Grx4 family monothiol glutaredoxin"/>
    <property type="match status" value="1"/>
</dbReference>
<evidence type="ECO:0000256" key="4">
    <source>
        <dbReference type="SAM" id="Coils"/>
    </source>
</evidence>
<evidence type="ECO:0000313" key="7">
    <source>
        <dbReference type="EMBL" id="CAG9134573.1"/>
    </source>
</evidence>
<dbReference type="SUPFAM" id="SSF52833">
    <property type="entry name" value="Thioredoxin-like"/>
    <property type="match status" value="2"/>
</dbReference>
<evidence type="ECO:0000313" key="8">
    <source>
        <dbReference type="Proteomes" id="UP000653454"/>
    </source>
</evidence>
<proteinExistence type="predicted"/>
<dbReference type="PROSITE" id="PS51354">
    <property type="entry name" value="GLUTAREDOXIN_2"/>
    <property type="match status" value="1"/>
</dbReference>
<dbReference type="EMBL" id="CAJHNJ030000081">
    <property type="protein sequence ID" value="CAG9134573.1"/>
    <property type="molecule type" value="Genomic_DNA"/>
</dbReference>
<dbReference type="GO" id="GO:0005829">
    <property type="term" value="C:cytosol"/>
    <property type="evidence" value="ECO:0007669"/>
    <property type="project" value="TreeGrafter"/>
</dbReference>
<reference evidence="7" key="1">
    <citation type="submission" date="2020-11" db="EMBL/GenBank/DDBJ databases">
        <authorList>
            <person name="Whiteford S."/>
        </authorList>
    </citation>
    <scope>NUCLEOTIDE SEQUENCE</scope>
</reference>
<keyword evidence="1" id="KW-0479">Metal-binding</keyword>
<comment type="caution">
    <text evidence="7">The sequence shown here is derived from an EMBL/GenBank/DDBJ whole genome shotgun (WGS) entry which is preliminary data.</text>
</comment>
<dbReference type="InterPro" id="IPR013766">
    <property type="entry name" value="Thioredoxin_domain"/>
</dbReference>
<dbReference type="InterPro" id="IPR036249">
    <property type="entry name" value="Thioredoxin-like_sf"/>
</dbReference>
<dbReference type="InterPro" id="IPR033658">
    <property type="entry name" value="GRX_PICOT-like"/>
</dbReference>
<dbReference type="GO" id="GO:0005634">
    <property type="term" value="C:nucleus"/>
    <property type="evidence" value="ECO:0007669"/>
    <property type="project" value="TreeGrafter"/>
</dbReference>
<evidence type="ECO:0000259" key="6">
    <source>
        <dbReference type="Pfam" id="PF00462"/>
    </source>
</evidence>
<dbReference type="AlphaFoldDB" id="A0A8S4G0I6"/>
<evidence type="ECO:0000256" key="2">
    <source>
        <dbReference type="ARBA" id="ARBA00023004"/>
    </source>
</evidence>
<name>A0A8S4G0I6_PLUXY</name>
<dbReference type="CDD" id="cd02984">
    <property type="entry name" value="TRX_PICOT"/>
    <property type="match status" value="1"/>
</dbReference>
<dbReference type="GO" id="GO:0006879">
    <property type="term" value="P:intracellular iron ion homeostasis"/>
    <property type="evidence" value="ECO:0007669"/>
    <property type="project" value="TreeGrafter"/>
</dbReference>
<dbReference type="PANTHER" id="PTHR10293">
    <property type="entry name" value="GLUTAREDOXIN FAMILY MEMBER"/>
    <property type="match status" value="1"/>
</dbReference>
<dbReference type="Gene3D" id="3.40.30.10">
    <property type="entry name" value="Glutaredoxin"/>
    <property type="match status" value="2"/>
</dbReference>
<dbReference type="InterPro" id="IPR002109">
    <property type="entry name" value="Glutaredoxin"/>
</dbReference>
<keyword evidence="2" id="KW-0408">Iron</keyword>
<accession>A0A8S4G0I6</accession>
<evidence type="ECO:0000259" key="5">
    <source>
        <dbReference type="Pfam" id="PF00085"/>
    </source>
</evidence>
<dbReference type="GO" id="GO:0051536">
    <property type="term" value="F:iron-sulfur cluster binding"/>
    <property type="evidence" value="ECO:0007669"/>
    <property type="project" value="UniProtKB-KW"/>
</dbReference>
<dbReference type="Pfam" id="PF00462">
    <property type="entry name" value="Glutaredoxin"/>
    <property type="match status" value="1"/>
</dbReference>
<evidence type="ECO:0000256" key="3">
    <source>
        <dbReference type="ARBA" id="ARBA00023014"/>
    </source>
</evidence>
<dbReference type="Proteomes" id="UP000653454">
    <property type="component" value="Unassembled WGS sequence"/>
</dbReference>
<keyword evidence="4" id="KW-0175">Coiled coil</keyword>
<keyword evidence="8" id="KW-1185">Reference proteome</keyword>
<dbReference type="CDD" id="cd03028">
    <property type="entry name" value="GRX_PICOT_like"/>
    <property type="match status" value="1"/>
</dbReference>
<dbReference type="InterPro" id="IPR004480">
    <property type="entry name" value="Monothiol_GRX-rel"/>
</dbReference>
<dbReference type="Pfam" id="PF00085">
    <property type="entry name" value="Thioredoxin"/>
    <property type="match status" value="1"/>
</dbReference>
<protein>
    <submittedName>
        <fullName evidence="7">(diamondback moth) hypothetical protein</fullName>
    </submittedName>
</protein>
<dbReference type="PANTHER" id="PTHR10293:SF73">
    <property type="entry name" value="GLUTAREDOXIN-3"/>
    <property type="match status" value="1"/>
</dbReference>
<dbReference type="FunFam" id="3.40.30.10:FF:000012">
    <property type="entry name" value="Monothiol glutaredoxin"/>
    <property type="match status" value="1"/>
</dbReference>
<evidence type="ECO:0000256" key="1">
    <source>
        <dbReference type="ARBA" id="ARBA00022723"/>
    </source>
</evidence>
<dbReference type="GO" id="GO:0046872">
    <property type="term" value="F:metal ion binding"/>
    <property type="evidence" value="ECO:0007669"/>
    <property type="project" value="UniProtKB-KW"/>
</dbReference>
<gene>
    <name evidence="7" type="ORF">PLXY2_LOCUS12828</name>
</gene>
<sequence length="544" mass="60573">MSLAILETAEIFGTAIGSPNLTVVHFSADWAAQCGQVSEVLKELAKLPEIQASGAKFCICDAEKLSEASLKYKVDSVPTVILFKNGNLLDRVDGADASQISAKVKAHSLGKGAPVAVGTAPKQPLEERLKQLINRHNVMVFMKGNRDTPKCGFSRTLIQILNGTGVQYETFDILTDEEVRQGLKEYSDWPTYPQLYVKGELVGGLDIIKELLENGAVKPIIPPTMAKGLKKTGSKNNMDINTLITQMSQMDTKLNEFKPRPKLISAGDKNVVDDEKPCQEKVEMQKKIENLISENEALKEQLKQQAQVNKELKTMLVASMGEDLETQVNSLNEDKKHLANALINSAQHLSTHQEQTEWLAGQCEVWRSKFLASSLMVEELANWKRVLNERTNTLQQAIQQLFDEKHRARELLLHIYRNLYSLHEKWLQNIALSDKMFNQPLGNFNLTASMPPTSNILDLASVTLKLSENVTSHVEKQDISQLYTLPATTDAEKYAENLLATPIEVKKVNEEPVNALVHHAYNSSGSTVRPIASCVHCNGRVQLL</sequence>